<feature type="region of interest" description="Disordered" evidence="6">
    <location>
        <begin position="1"/>
        <end position="51"/>
    </location>
</feature>
<dbReference type="GO" id="GO:0008506">
    <property type="term" value="F:sucrose:proton symporter activity"/>
    <property type="evidence" value="ECO:0007669"/>
    <property type="project" value="TreeGrafter"/>
</dbReference>
<dbReference type="Proteomes" id="UP000800035">
    <property type="component" value="Unassembled WGS sequence"/>
</dbReference>
<keyword evidence="5 7" id="KW-0472">Membrane</keyword>
<feature type="transmembrane region" description="Helical" evidence="7">
    <location>
        <begin position="513"/>
        <end position="534"/>
    </location>
</feature>
<dbReference type="InterPro" id="IPR036259">
    <property type="entry name" value="MFS_trans_sf"/>
</dbReference>
<dbReference type="OrthoDB" id="28755at2759"/>
<dbReference type="PANTHER" id="PTHR19432">
    <property type="entry name" value="SUGAR TRANSPORTER"/>
    <property type="match status" value="1"/>
</dbReference>
<keyword evidence="2" id="KW-0813">Transport</keyword>
<feature type="compositionally biased region" description="Polar residues" evidence="6">
    <location>
        <begin position="17"/>
        <end position="41"/>
    </location>
</feature>
<evidence type="ECO:0000313" key="8">
    <source>
        <dbReference type="EMBL" id="KAF1957392.1"/>
    </source>
</evidence>
<feature type="transmembrane region" description="Helical" evidence="7">
    <location>
        <begin position="175"/>
        <end position="192"/>
    </location>
</feature>
<feature type="transmembrane region" description="Helical" evidence="7">
    <location>
        <begin position="290"/>
        <end position="313"/>
    </location>
</feature>
<dbReference type="Pfam" id="PF07690">
    <property type="entry name" value="MFS_1"/>
    <property type="match status" value="1"/>
</dbReference>
<feature type="transmembrane region" description="Helical" evidence="7">
    <location>
        <begin position="133"/>
        <end position="154"/>
    </location>
</feature>
<organism evidence="8 9">
    <name type="scientific">Byssothecium circinans</name>
    <dbReference type="NCBI Taxonomy" id="147558"/>
    <lineage>
        <taxon>Eukaryota</taxon>
        <taxon>Fungi</taxon>
        <taxon>Dikarya</taxon>
        <taxon>Ascomycota</taxon>
        <taxon>Pezizomycotina</taxon>
        <taxon>Dothideomycetes</taxon>
        <taxon>Pleosporomycetidae</taxon>
        <taxon>Pleosporales</taxon>
        <taxon>Massarineae</taxon>
        <taxon>Massarinaceae</taxon>
        <taxon>Byssothecium</taxon>
    </lineage>
</organism>
<name>A0A6A5U0K8_9PLEO</name>
<evidence type="ECO:0000256" key="5">
    <source>
        <dbReference type="ARBA" id="ARBA00023136"/>
    </source>
</evidence>
<evidence type="ECO:0000256" key="3">
    <source>
        <dbReference type="ARBA" id="ARBA00022692"/>
    </source>
</evidence>
<feature type="transmembrane region" description="Helical" evidence="7">
    <location>
        <begin position="488"/>
        <end position="506"/>
    </location>
</feature>
<feature type="transmembrane region" description="Helical" evidence="7">
    <location>
        <begin position="406"/>
        <end position="425"/>
    </location>
</feature>
<feature type="transmembrane region" description="Helical" evidence="7">
    <location>
        <begin position="212"/>
        <end position="232"/>
    </location>
</feature>
<dbReference type="EMBL" id="ML976989">
    <property type="protein sequence ID" value="KAF1957392.1"/>
    <property type="molecule type" value="Genomic_DNA"/>
</dbReference>
<gene>
    <name evidence="8" type="ORF">CC80DRAFT_43611</name>
</gene>
<sequence>MPPKRPPISHAFRSSDGLRTSLRQPSYQTSRGNSSSNSQAPPNKAVTFGHDASPVHETIINEHSPLMRPRTPEDTPGLLKIISPLGSDEWEGDETDEETKSSLFLFLLTLGGLGLQIGWSVETSNGSPYLLSLGLSKSMLALVWIAGPLSGTLVQPYVGMKSDNCRIRWGRRRPFIAGGAIATILCLMSLAWAKEIVSGFFGIFGADSEGIFVQTSVLFFAVLFVYVLDFAINVIQAAIRAYIVDVAPTHQQESANAWMIRCSGVGNILGYFAGNANLPKYFPWLGNSQFKVLCAIASFIMAVTVTISCLAVTERDPTFDQAVEQKEGLINFFKSLARSVRILPRQIKRVCQVQFAAWIGWFPFLFYITTYIGEIYSEDFFVKNPNLSDEEIERIIEEGTRIGTRALLIFSFTTFASSVFLPFIIPPTFTPPEPQPTTPLTPTTPRSMTGSGYFALNAPGKKPPKTWSGRLSAYLDMLQIKSLTLRRSWFISHIMFAVLMFLTFFVRTTLSGTILVALIGIPWALTNWAPFAIISSEISKRDAMRRGLLRPNPLDREAQLVASGEDDAQEEGADQAGVVLGIHNVAIAAPQVIATLASAIIFKILQKERGQPGDNSVAWVLRFGGCCALVAAWLTLKVGEEKIDPDMRRD</sequence>
<evidence type="ECO:0000256" key="1">
    <source>
        <dbReference type="ARBA" id="ARBA00004141"/>
    </source>
</evidence>
<keyword evidence="4 7" id="KW-1133">Transmembrane helix</keyword>
<comment type="subcellular location">
    <subcellularLocation>
        <location evidence="1">Membrane</location>
        <topology evidence="1">Multi-pass membrane protein</topology>
    </subcellularLocation>
</comment>
<dbReference type="InterPro" id="IPR011701">
    <property type="entry name" value="MFS"/>
</dbReference>
<evidence type="ECO:0000256" key="7">
    <source>
        <dbReference type="SAM" id="Phobius"/>
    </source>
</evidence>
<accession>A0A6A5U0K8</accession>
<keyword evidence="3 7" id="KW-0812">Transmembrane</keyword>
<feature type="transmembrane region" description="Helical" evidence="7">
    <location>
        <begin position="585"/>
        <end position="605"/>
    </location>
</feature>
<dbReference type="SUPFAM" id="SSF103473">
    <property type="entry name" value="MFS general substrate transporter"/>
    <property type="match status" value="1"/>
</dbReference>
<reference evidence="8" key="1">
    <citation type="journal article" date="2020" name="Stud. Mycol.">
        <title>101 Dothideomycetes genomes: a test case for predicting lifestyles and emergence of pathogens.</title>
        <authorList>
            <person name="Haridas S."/>
            <person name="Albert R."/>
            <person name="Binder M."/>
            <person name="Bloem J."/>
            <person name="Labutti K."/>
            <person name="Salamov A."/>
            <person name="Andreopoulos B."/>
            <person name="Baker S."/>
            <person name="Barry K."/>
            <person name="Bills G."/>
            <person name="Bluhm B."/>
            <person name="Cannon C."/>
            <person name="Castanera R."/>
            <person name="Culley D."/>
            <person name="Daum C."/>
            <person name="Ezra D."/>
            <person name="Gonzalez J."/>
            <person name="Henrissat B."/>
            <person name="Kuo A."/>
            <person name="Liang C."/>
            <person name="Lipzen A."/>
            <person name="Lutzoni F."/>
            <person name="Magnuson J."/>
            <person name="Mondo S."/>
            <person name="Nolan M."/>
            <person name="Ohm R."/>
            <person name="Pangilinan J."/>
            <person name="Park H.-J."/>
            <person name="Ramirez L."/>
            <person name="Alfaro M."/>
            <person name="Sun H."/>
            <person name="Tritt A."/>
            <person name="Yoshinaga Y."/>
            <person name="Zwiers L.-H."/>
            <person name="Turgeon B."/>
            <person name="Goodwin S."/>
            <person name="Spatafora J."/>
            <person name="Crous P."/>
            <person name="Grigoriev I."/>
        </authorList>
    </citation>
    <scope>NUCLEOTIDE SEQUENCE</scope>
    <source>
        <strain evidence="8">CBS 675.92</strain>
    </source>
</reference>
<evidence type="ECO:0008006" key="10">
    <source>
        <dbReference type="Google" id="ProtNLM"/>
    </source>
</evidence>
<evidence type="ECO:0000256" key="2">
    <source>
        <dbReference type="ARBA" id="ARBA00022448"/>
    </source>
</evidence>
<feature type="transmembrane region" description="Helical" evidence="7">
    <location>
        <begin position="355"/>
        <end position="373"/>
    </location>
</feature>
<protein>
    <recommendedName>
        <fullName evidence="10">MFS general substrate transporter</fullName>
    </recommendedName>
</protein>
<evidence type="ECO:0000256" key="6">
    <source>
        <dbReference type="SAM" id="MobiDB-lite"/>
    </source>
</evidence>
<dbReference type="AlphaFoldDB" id="A0A6A5U0K8"/>
<dbReference type="GO" id="GO:0005886">
    <property type="term" value="C:plasma membrane"/>
    <property type="evidence" value="ECO:0007669"/>
    <property type="project" value="TreeGrafter"/>
</dbReference>
<keyword evidence="9" id="KW-1185">Reference proteome</keyword>
<feature type="transmembrane region" description="Helical" evidence="7">
    <location>
        <begin position="103"/>
        <end position="121"/>
    </location>
</feature>
<feature type="transmembrane region" description="Helical" evidence="7">
    <location>
        <begin position="617"/>
        <end position="636"/>
    </location>
</feature>
<dbReference type="Gene3D" id="1.20.1250.20">
    <property type="entry name" value="MFS general substrate transporter like domains"/>
    <property type="match status" value="1"/>
</dbReference>
<evidence type="ECO:0000313" key="9">
    <source>
        <dbReference type="Proteomes" id="UP000800035"/>
    </source>
</evidence>
<evidence type="ECO:0000256" key="4">
    <source>
        <dbReference type="ARBA" id="ARBA00022989"/>
    </source>
</evidence>
<dbReference type="PANTHER" id="PTHR19432:SF35">
    <property type="entry name" value="SOLUTE CARRIER FAMILY 45 MEMBER 3 ISOFORM X1"/>
    <property type="match status" value="1"/>
</dbReference>
<proteinExistence type="predicted"/>